<organism evidence="2">
    <name type="scientific">Plasmopara viticola</name>
    <name type="common">Downy mildew of grapevine</name>
    <name type="synonym">Botrytis viticola</name>
    <dbReference type="NCBI Taxonomy" id="143451"/>
    <lineage>
        <taxon>Eukaryota</taxon>
        <taxon>Sar</taxon>
        <taxon>Stramenopiles</taxon>
        <taxon>Oomycota</taxon>
        <taxon>Peronosporomycetes</taxon>
        <taxon>Peronosporales</taxon>
        <taxon>Peronosporaceae</taxon>
        <taxon>Plasmopara</taxon>
    </lineage>
</organism>
<proteinExistence type="predicted"/>
<evidence type="ECO:0000313" key="2">
    <source>
        <dbReference type="EMBL" id="QHW07469.1"/>
    </source>
</evidence>
<sequence>MKSVLNHQNSGENRALLIENSSSQVRTYLHDLLIRSANNSNITEEHLYRIGNIFLYTISNLDIDGLVLRDVIQNIRESMVVYNTNQVFSILDTQMTMYNNYLDGVRLATETQLEERVQEFHQEVDQRIIINRRRVIYTGVGLLGSMALSSFGMPPIGGLLVRALTSRETVVSSTESVGEIIRLRDVWDATLKKC</sequence>
<dbReference type="EMBL" id="MN105125">
    <property type="protein sequence ID" value="QHW07469.1"/>
    <property type="molecule type" value="Genomic_DNA"/>
</dbReference>
<reference evidence="2" key="1">
    <citation type="submission" date="2019-06" db="EMBL/GenBank/DDBJ databases">
        <title>A high-quality grapevine downy mildew genome assembly reveals rapidly evolving and lineage-specific putative host adaptation genes.</title>
        <authorList>
            <person name="Mazet I.D."/>
            <person name="Couture C."/>
            <person name="Gouzy J."/>
            <person name="Piron M.-C."/>
            <person name="Kuckly C."/>
            <person name="Bouchez O."/>
            <person name="Rispe C."/>
            <person name="Mestre P."/>
            <person name="Delmotte F."/>
        </authorList>
    </citation>
    <scope>NUCLEOTIDE SEQUENCE</scope>
</reference>
<dbReference type="RefSeq" id="YP_009729730.1">
    <property type="nucleotide sequence ID" value="NC_045922.1"/>
</dbReference>
<geneLocation type="mitochondrion" evidence="2"/>
<dbReference type="AlphaFoldDB" id="A0A6C0N9L1"/>
<gene>
    <name evidence="2" type="primary">orf194</name>
</gene>
<keyword evidence="1" id="KW-0472">Membrane</keyword>
<feature type="transmembrane region" description="Helical" evidence="1">
    <location>
        <begin position="135"/>
        <end position="156"/>
    </location>
</feature>
<name>A0A6C0N9L1_PLAVT</name>
<dbReference type="GeneID" id="43964521"/>
<evidence type="ECO:0000256" key="1">
    <source>
        <dbReference type="SAM" id="Phobius"/>
    </source>
</evidence>
<keyword evidence="2" id="KW-0496">Mitochondrion</keyword>
<keyword evidence="1" id="KW-0812">Transmembrane</keyword>
<protein>
    <submittedName>
        <fullName evidence="2">Uncharacterized protein</fullName>
    </submittedName>
</protein>
<accession>A0A6C0N9L1</accession>
<keyword evidence="1" id="KW-1133">Transmembrane helix</keyword>